<dbReference type="OrthoDB" id="9814648at2"/>
<dbReference type="EC" id="2.3.1.82" evidence="3"/>
<dbReference type="Proteomes" id="UP000049983">
    <property type="component" value="Unassembled WGS sequence"/>
</dbReference>
<keyword evidence="3" id="KW-0808">Transferase</keyword>
<gene>
    <name evidence="3" type="primary">aacA4_1</name>
    <name evidence="3" type="ORF">LA5096_01511</name>
</gene>
<evidence type="ECO:0000259" key="2">
    <source>
        <dbReference type="PROSITE" id="PS51186"/>
    </source>
</evidence>
<dbReference type="InterPro" id="IPR016181">
    <property type="entry name" value="Acyl_CoA_acyltransferase"/>
</dbReference>
<accession>A0A0M7AYV2</accession>
<dbReference type="GO" id="GO:0046677">
    <property type="term" value="P:response to antibiotic"/>
    <property type="evidence" value="ECO:0007669"/>
    <property type="project" value="UniProtKB-KW"/>
</dbReference>
<keyword evidence="4" id="KW-1185">Reference proteome</keyword>
<dbReference type="SUPFAM" id="SSF55729">
    <property type="entry name" value="Acyl-CoA N-acyltransferases (Nat)"/>
    <property type="match status" value="1"/>
</dbReference>
<dbReference type="Gene3D" id="3.40.630.30">
    <property type="match status" value="1"/>
</dbReference>
<feature type="domain" description="N-acetyltransferase" evidence="2">
    <location>
        <begin position="2"/>
        <end position="168"/>
    </location>
</feature>
<name>A0A0M7AYV2_9HYPH</name>
<dbReference type="STRING" id="311410.LA5095_04532"/>
<reference evidence="4" key="1">
    <citation type="submission" date="2015-07" db="EMBL/GenBank/DDBJ databases">
        <authorList>
            <person name="Rodrigo-Torres Lidia"/>
            <person name="Arahal R.David."/>
        </authorList>
    </citation>
    <scope>NUCLEOTIDE SEQUENCE [LARGE SCALE GENOMIC DNA]</scope>
    <source>
        <strain evidence="4">CECT 5096</strain>
    </source>
</reference>
<dbReference type="GO" id="GO:0047663">
    <property type="term" value="F:aminoglycoside 6'-N-acetyltransferase activity"/>
    <property type="evidence" value="ECO:0007669"/>
    <property type="project" value="UniProtKB-EC"/>
</dbReference>
<keyword evidence="3" id="KW-0012">Acyltransferase</keyword>
<keyword evidence="1" id="KW-0046">Antibiotic resistance</keyword>
<dbReference type="PROSITE" id="PS51186">
    <property type="entry name" value="GNAT"/>
    <property type="match status" value="1"/>
</dbReference>
<dbReference type="RefSeq" id="WP_055119119.1">
    <property type="nucleotide sequence ID" value="NZ_CXWA01000007.1"/>
</dbReference>
<dbReference type="EMBL" id="CXWC01000003">
    <property type="protein sequence ID" value="CTQ67619.1"/>
    <property type="molecule type" value="Genomic_DNA"/>
</dbReference>
<dbReference type="PANTHER" id="PTHR31438:SF1">
    <property type="entry name" value="LYSINE N-ACYLTRANSFERASE C17G9.06C-RELATED"/>
    <property type="match status" value="1"/>
</dbReference>
<dbReference type="PANTHER" id="PTHR31438">
    <property type="entry name" value="LYSINE N-ACYLTRANSFERASE C17G9.06C-RELATED"/>
    <property type="match status" value="1"/>
</dbReference>
<proteinExistence type="predicted"/>
<dbReference type="GeneID" id="97668931"/>
<organism evidence="3 4">
    <name type="scientific">Roseibium album</name>
    <dbReference type="NCBI Taxonomy" id="311410"/>
    <lineage>
        <taxon>Bacteria</taxon>
        <taxon>Pseudomonadati</taxon>
        <taxon>Pseudomonadota</taxon>
        <taxon>Alphaproteobacteria</taxon>
        <taxon>Hyphomicrobiales</taxon>
        <taxon>Stappiaceae</taxon>
        <taxon>Roseibium</taxon>
    </lineage>
</organism>
<evidence type="ECO:0000256" key="1">
    <source>
        <dbReference type="ARBA" id="ARBA00023251"/>
    </source>
</evidence>
<sequence>MITFRPVTHEDLPTLEIWMARPHWRKWWGEPIEETGYVREMVEGRDTTLPFIFRLDGLDKGYIQVWYVKDQLETDFAKDYPWLNLLPREAVGVDLSIADEEDLSKGIGTRVLQAFVRKLRQDGYDRIIIDPDPANQRAVKAYRKAGFREIPDLLGKTDDSLLMEHMNTEGVS</sequence>
<evidence type="ECO:0000313" key="4">
    <source>
        <dbReference type="Proteomes" id="UP000049983"/>
    </source>
</evidence>
<evidence type="ECO:0000313" key="3">
    <source>
        <dbReference type="EMBL" id="CTQ67619.1"/>
    </source>
</evidence>
<dbReference type="AlphaFoldDB" id="A0A0M7AYV2"/>
<dbReference type="InterPro" id="IPR000182">
    <property type="entry name" value="GNAT_dom"/>
</dbReference>
<protein>
    <submittedName>
        <fullName evidence="3">Aminoglycoside N(6')-acetyltransferase type 1</fullName>
        <ecNumber evidence="3">2.3.1.82</ecNumber>
    </submittedName>
</protein>
<dbReference type="Pfam" id="PF13523">
    <property type="entry name" value="Acetyltransf_8"/>
    <property type="match status" value="1"/>
</dbReference>